<sequence length="198" mass="22392">MRRWIPGNSRRSPAPPDAPRAPARPRLHLVQGETYADWESVYLDNVHRIYRLMYAKVGNKPDAEDLTAEVFLTVLKPMRMSASVGEVRSYLLATARTVLASHWRRTLGREVTTIDVEDVAAVYEAPPAETGRTPEHVERILAGLPERYRRVLELRFLRSYSIRETATELGVTVANAKVLQHRALRLAADVGREIGRSP</sequence>
<dbReference type="Gene3D" id="1.10.10.10">
    <property type="entry name" value="Winged helix-like DNA-binding domain superfamily/Winged helix DNA-binding domain"/>
    <property type="match status" value="1"/>
</dbReference>
<evidence type="ECO:0000256" key="1">
    <source>
        <dbReference type="ARBA" id="ARBA00010641"/>
    </source>
</evidence>
<evidence type="ECO:0000259" key="7">
    <source>
        <dbReference type="Pfam" id="PF04542"/>
    </source>
</evidence>
<feature type="domain" description="RNA polymerase sigma-70 region 2" evidence="7">
    <location>
        <begin position="42"/>
        <end position="105"/>
    </location>
</feature>
<feature type="region of interest" description="Disordered" evidence="6">
    <location>
        <begin position="1"/>
        <end position="24"/>
    </location>
</feature>
<gene>
    <name evidence="9" type="ORF">J4573_20835</name>
</gene>
<dbReference type="EMBL" id="JAGEOJ010000008">
    <property type="protein sequence ID" value="MBO2449560.1"/>
    <property type="molecule type" value="Genomic_DNA"/>
</dbReference>
<evidence type="ECO:0000313" key="10">
    <source>
        <dbReference type="Proteomes" id="UP000669179"/>
    </source>
</evidence>
<keyword evidence="2" id="KW-0805">Transcription regulation</keyword>
<feature type="domain" description="RNA polymerase sigma factor 70 region 4 type 2" evidence="8">
    <location>
        <begin position="137"/>
        <end position="185"/>
    </location>
</feature>
<evidence type="ECO:0000256" key="3">
    <source>
        <dbReference type="ARBA" id="ARBA00023082"/>
    </source>
</evidence>
<evidence type="ECO:0000256" key="6">
    <source>
        <dbReference type="SAM" id="MobiDB-lite"/>
    </source>
</evidence>
<dbReference type="Proteomes" id="UP000669179">
    <property type="component" value="Unassembled WGS sequence"/>
</dbReference>
<dbReference type="AlphaFoldDB" id="A0A939TAY1"/>
<dbReference type="CDD" id="cd06171">
    <property type="entry name" value="Sigma70_r4"/>
    <property type="match status" value="1"/>
</dbReference>
<reference evidence="9" key="1">
    <citation type="submission" date="2021-03" db="EMBL/GenBank/DDBJ databases">
        <authorList>
            <person name="Kanchanasin P."/>
            <person name="Saeng-In P."/>
            <person name="Phongsopitanun W."/>
            <person name="Yuki M."/>
            <person name="Kudo T."/>
            <person name="Ohkuma M."/>
            <person name="Tanasupawat S."/>
        </authorList>
    </citation>
    <scope>NUCLEOTIDE SEQUENCE</scope>
    <source>
        <strain evidence="9">GKU 128</strain>
    </source>
</reference>
<dbReference type="RefSeq" id="WP_208257441.1">
    <property type="nucleotide sequence ID" value="NZ_JAGEOJ010000008.1"/>
</dbReference>
<keyword evidence="10" id="KW-1185">Reference proteome</keyword>
<keyword evidence="3" id="KW-0731">Sigma factor</keyword>
<dbReference type="Pfam" id="PF04542">
    <property type="entry name" value="Sigma70_r2"/>
    <property type="match status" value="1"/>
</dbReference>
<dbReference type="InterPro" id="IPR014284">
    <property type="entry name" value="RNA_pol_sigma-70_dom"/>
</dbReference>
<dbReference type="NCBIfam" id="TIGR02937">
    <property type="entry name" value="sigma70-ECF"/>
    <property type="match status" value="1"/>
</dbReference>
<dbReference type="InterPro" id="IPR013249">
    <property type="entry name" value="RNA_pol_sigma70_r4_t2"/>
</dbReference>
<dbReference type="SUPFAM" id="SSF88946">
    <property type="entry name" value="Sigma2 domain of RNA polymerase sigma factors"/>
    <property type="match status" value="1"/>
</dbReference>
<dbReference type="InterPro" id="IPR013324">
    <property type="entry name" value="RNA_pol_sigma_r3/r4-like"/>
</dbReference>
<dbReference type="SUPFAM" id="SSF88659">
    <property type="entry name" value="Sigma3 and sigma4 domains of RNA polymerase sigma factors"/>
    <property type="match status" value="1"/>
</dbReference>
<organism evidence="9 10">
    <name type="scientific">Actinomadura barringtoniae</name>
    <dbReference type="NCBI Taxonomy" id="1427535"/>
    <lineage>
        <taxon>Bacteria</taxon>
        <taxon>Bacillati</taxon>
        <taxon>Actinomycetota</taxon>
        <taxon>Actinomycetes</taxon>
        <taxon>Streptosporangiales</taxon>
        <taxon>Thermomonosporaceae</taxon>
        <taxon>Actinomadura</taxon>
    </lineage>
</organism>
<evidence type="ECO:0000313" key="9">
    <source>
        <dbReference type="EMBL" id="MBO2449560.1"/>
    </source>
</evidence>
<evidence type="ECO:0000256" key="2">
    <source>
        <dbReference type="ARBA" id="ARBA00023015"/>
    </source>
</evidence>
<dbReference type="PANTHER" id="PTHR43133:SF8">
    <property type="entry name" value="RNA POLYMERASE SIGMA FACTOR HI_1459-RELATED"/>
    <property type="match status" value="1"/>
</dbReference>
<protein>
    <submittedName>
        <fullName evidence="9">RNA polymerase sigma factor</fullName>
    </submittedName>
</protein>
<proteinExistence type="inferred from homology"/>
<keyword evidence="5" id="KW-0804">Transcription</keyword>
<comment type="caution">
    <text evidence="9">The sequence shown here is derived from an EMBL/GenBank/DDBJ whole genome shotgun (WGS) entry which is preliminary data.</text>
</comment>
<dbReference type="InterPro" id="IPR013325">
    <property type="entry name" value="RNA_pol_sigma_r2"/>
</dbReference>
<dbReference type="InterPro" id="IPR036388">
    <property type="entry name" value="WH-like_DNA-bd_sf"/>
</dbReference>
<dbReference type="InterPro" id="IPR039425">
    <property type="entry name" value="RNA_pol_sigma-70-like"/>
</dbReference>
<comment type="similarity">
    <text evidence="1">Belongs to the sigma-70 factor family. ECF subfamily.</text>
</comment>
<dbReference type="Pfam" id="PF08281">
    <property type="entry name" value="Sigma70_r4_2"/>
    <property type="match status" value="1"/>
</dbReference>
<name>A0A939TAY1_9ACTN</name>
<dbReference type="PANTHER" id="PTHR43133">
    <property type="entry name" value="RNA POLYMERASE ECF-TYPE SIGMA FACTO"/>
    <property type="match status" value="1"/>
</dbReference>
<keyword evidence="4" id="KW-0238">DNA-binding</keyword>
<evidence type="ECO:0000256" key="5">
    <source>
        <dbReference type="ARBA" id="ARBA00023163"/>
    </source>
</evidence>
<dbReference type="GO" id="GO:0003677">
    <property type="term" value="F:DNA binding"/>
    <property type="evidence" value="ECO:0007669"/>
    <property type="project" value="UniProtKB-KW"/>
</dbReference>
<evidence type="ECO:0000256" key="4">
    <source>
        <dbReference type="ARBA" id="ARBA00023125"/>
    </source>
</evidence>
<dbReference type="GO" id="GO:0016987">
    <property type="term" value="F:sigma factor activity"/>
    <property type="evidence" value="ECO:0007669"/>
    <property type="project" value="UniProtKB-KW"/>
</dbReference>
<evidence type="ECO:0000259" key="8">
    <source>
        <dbReference type="Pfam" id="PF08281"/>
    </source>
</evidence>
<dbReference type="GO" id="GO:0006352">
    <property type="term" value="P:DNA-templated transcription initiation"/>
    <property type="evidence" value="ECO:0007669"/>
    <property type="project" value="InterPro"/>
</dbReference>
<dbReference type="Gene3D" id="1.10.1740.10">
    <property type="match status" value="1"/>
</dbReference>
<dbReference type="InterPro" id="IPR007627">
    <property type="entry name" value="RNA_pol_sigma70_r2"/>
</dbReference>
<accession>A0A939TAY1</accession>